<dbReference type="InterPro" id="IPR021858">
    <property type="entry name" value="Fun_TF"/>
</dbReference>
<dbReference type="Proteomes" id="UP000288429">
    <property type="component" value="Unassembled WGS sequence"/>
</dbReference>
<dbReference type="GO" id="GO:0008270">
    <property type="term" value="F:zinc ion binding"/>
    <property type="evidence" value="ECO:0007669"/>
    <property type="project" value="InterPro"/>
</dbReference>
<comment type="caution">
    <text evidence="5">The sequence shown here is derived from an EMBL/GenBank/DDBJ whole genome shotgun (WGS) entry which is preliminary data.</text>
</comment>
<feature type="region of interest" description="Disordered" evidence="3">
    <location>
        <begin position="71"/>
        <end position="147"/>
    </location>
</feature>
<dbReference type="Gene3D" id="4.10.240.10">
    <property type="entry name" value="Zn(2)-C6 fungal-type DNA-binding domain"/>
    <property type="match status" value="1"/>
</dbReference>
<dbReference type="SMART" id="SM00066">
    <property type="entry name" value="GAL4"/>
    <property type="match status" value="1"/>
</dbReference>
<evidence type="ECO:0000256" key="1">
    <source>
        <dbReference type="ARBA" id="ARBA00004123"/>
    </source>
</evidence>
<feature type="compositionally biased region" description="Acidic residues" evidence="3">
    <location>
        <begin position="271"/>
        <end position="284"/>
    </location>
</feature>
<dbReference type="GO" id="GO:0005634">
    <property type="term" value="C:nucleus"/>
    <property type="evidence" value="ECO:0007669"/>
    <property type="project" value="UniProtKB-SubCell"/>
</dbReference>
<reference evidence="5 6" key="1">
    <citation type="submission" date="2017-06" db="EMBL/GenBank/DDBJ databases">
        <title>Cmopartive genomic analysis of Ambrosia Fusariam Clade fungi.</title>
        <authorList>
            <person name="Stajich J.E."/>
            <person name="Carrillo J."/>
            <person name="Kijimoto T."/>
            <person name="Eskalen A."/>
            <person name="O'Donnell K."/>
            <person name="Kasson M."/>
        </authorList>
    </citation>
    <scope>NUCLEOTIDE SEQUENCE [LARGE SCALE GENOMIC DNA]</scope>
    <source>
        <strain evidence="5 6">NRRL 20438</strain>
    </source>
</reference>
<dbReference type="CDD" id="cd00067">
    <property type="entry name" value="GAL4"/>
    <property type="match status" value="1"/>
</dbReference>
<evidence type="ECO:0000256" key="3">
    <source>
        <dbReference type="SAM" id="MobiDB-lite"/>
    </source>
</evidence>
<sequence>MAIEINIVARYPRKSWERNAPEVVRCWTCRKRHQKCDESKPACLNCRIRGAECGGYGIRLTEFTIRRDGQMVSKVTRGRPRQAKDQDGNPNKRPKHRESEADHVECASNATQDITHRDTPTNGGSVQSSSPEVDSNNPPPSPKENLESNLTMIRGENLARIEDHVSITSHHSVTSLSPEHSAEGQINTDAQEPVAGAQEATPDSEGPWQSEADPEAYDDVVLGFSEDVPHIPSLDIEAVIGSLAVHADPVGHFINDPVLDFGLDTMEGEQNEGELEINDAEEPQTTDQILSRFSGSPSLPPSPSDPFEQYLFCHYMENLSMCLYPIRPDLNPYREIYGALAARSAPLRSTIMFASAFHLANLGRLPKFAIQPYRKAMREAFREALATETDIEGLAATALLSVIFDVIGTGLDAWSSKLVGCRRLLESAILRSNGSVGASVQCMIVQYNWAAVMSRTLLRDIKPKDVIDELSTVIRASEFQLVDDERTQGAKNQSLWWHNLPDHAMHLMLREATDLASQIHQLKTSCSPVDDILQLMPRAGDLVERLKNWDPDVSMVDLEYADSVEHFNAIWQQGVLCFIYHEIYALKSEDMRIQRCVDAAIEPLKKLSWLQACLFPLFMLSVHAQTQEARSAAENALTGMHSSLAFQTPFSMLLSLKNIWEFSDSHGAGNSKWRDLVKSLSIELNILL</sequence>
<dbReference type="Pfam" id="PF11951">
    <property type="entry name" value="Fungal_trans_2"/>
    <property type="match status" value="1"/>
</dbReference>
<feature type="domain" description="Zn(2)-C6 fungal-type" evidence="4">
    <location>
        <begin position="25"/>
        <end position="53"/>
    </location>
</feature>
<protein>
    <recommendedName>
        <fullName evidence="4">Zn(2)-C6 fungal-type domain-containing protein</fullName>
    </recommendedName>
</protein>
<dbReference type="Pfam" id="PF00172">
    <property type="entry name" value="Zn_clus"/>
    <property type="match status" value="1"/>
</dbReference>
<dbReference type="SUPFAM" id="SSF57701">
    <property type="entry name" value="Zn2/Cys6 DNA-binding domain"/>
    <property type="match status" value="1"/>
</dbReference>
<organism evidence="5 6">
    <name type="scientific">Fusarium ambrosium</name>
    <dbReference type="NCBI Taxonomy" id="131363"/>
    <lineage>
        <taxon>Eukaryota</taxon>
        <taxon>Fungi</taxon>
        <taxon>Dikarya</taxon>
        <taxon>Ascomycota</taxon>
        <taxon>Pezizomycotina</taxon>
        <taxon>Sordariomycetes</taxon>
        <taxon>Hypocreomycetidae</taxon>
        <taxon>Hypocreales</taxon>
        <taxon>Nectriaceae</taxon>
        <taxon>Fusarium</taxon>
        <taxon>Fusarium solani species complex</taxon>
    </lineage>
</organism>
<accession>A0A428TTR2</accession>
<proteinExistence type="predicted"/>
<evidence type="ECO:0000313" key="6">
    <source>
        <dbReference type="Proteomes" id="UP000288429"/>
    </source>
</evidence>
<evidence type="ECO:0000259" key="4">
    <source>
        <dbReference type="PROSITE" id="PS50048"/>
    </source>
</evidence>
<dbReference type="PROSITE" id="PS50048">
    <property type="entry name" value="ZN2_CY6_FUNGAL_2"/>
    <property type="match status" value="1"/>
</dbReference>
<dbReference type="InterPro" id="IPR036864">
    <property type="entry name" value="Zn2-C6_fun-type_DNA-bd_sf"/>
</dbReference>
<feature type="compositionally biased region" description="Polar residues" evidence="3">
    <location>
        <begin position="120"/>
        <end position="136"/>
    </location>
</feature>
<name>A0A428TTR2_9HYPO</name>
<dbReference type="PANTHER" id="PTHR37534">
    <property type="entry name" value="TRANSCRIPTIONAL ACTIVATOR PROTEIN UGA3"/>
    <property type="match status" value="1"/>
</dbReference>
<dbReference type="PANTHER" id="PTHR37534:SF46">
    <property type="entry name" value="ZN(II)2CYS6 TRANSCRIPTION FACTOR (EUROFUNG)"/>
    <property type="match status" value="1"/>
</dbReference>
<comment type="subcellular location">
    <subcellularLocation>
        <location evidence="1">Nucleus</location>
    </subcellularLocation>
</comment>
<dbReference type="EMBL" id="NIZV01000138">
    <property type="protein sequence ID" value="RSM05447.1"/>
    <property type="molecule type" value="Genomic_DNA"/>
</dbReference>
<dbReference type="InterPro" id="IPR001138">
    <property type="entry name" value="Zn2Cys6_DnaBD"/>
</dbReference>
<feature type="region of interest" description="Disordered" evidence="3">
    <location>
        <begin position="271"/>
        <end position="302"/>
    </location>
</feature>
<dbReference type="AlphaFoldDB" id="A0A428TTR2"/>
<keyword evidence="2" id="KW-0539">Nucleus</keyword>
<evidence type="ECO:0000313" key="5">
    <source>
        <dbReference type="EMBL" id="RSM05447.1"/>
    </source>
</evidence>
<evidence type="ECO:0000256" key="2">
    <source>
        <dbReference type="ARBA" id="ARBA00023242"/>
    </source>
</evidence>
<dbReference type="GO" id="GO:0000981">
    <property type="term" value="F:DNA-binding transcription factor activity, RNA polymerase II-specific"/>
    <property type="evidence" value="ECO:0007669"/>
    <property type="project" value="InterPro"/>
</dbReference>
<feature type="region of interest" description="Disordered" evidence="3">
    <location>
        <begin position="192"/>
        <end position="212"/>
    </location>
</feature>
<keyword evidence="6" id="KW-1185">Reference proteome</keyword>
<gene>
    <name evidence="5" type="ORF">CDV31_009599</name>
</gene>